<evidence type="ECO:0000256" key="8">
    <source>
        <dbReference type="ARBA" id="ARBA00022723"/>
    </source>
</evidence>
<comment type="similarity">
    <text evidence="19">Belongs to the GTP cyclohydrolase II family.</text>
</comment>
<dbReference type="FunFam" id="3.90.870.10:FF:000001">
    <property type="entry name" value="Riboflavin biosynthesis protein RibBA"/>
    <property type="match status" value="1"/>
</dbReference>
<dbReference type="PIRSF" id="PIRSF001259">
    <property type="entry name" value="RibA"/>
    <property type="match status" value="1"/>
</dbReference>
<evidence type="ECO:0000256" key="9">
    <source>
        <dbReference type="ARBA" id="ARBA00022741"/>
    </source>
</evidence>
<dbReference type="GO" id="GO:0005525">
    <property type="term" value="F:GTP binding"/>
    <property type="evidence" value="ECO:0007669"/>
    <property type="project" value="UniProtKB-KW"/>
</dbReference>
<evidence type="ECO:0000256" key="14">
    <source>
        <dbReference type="ARBA" id="ARBA00023211"/>
    </source>
</evidence>
<proteinExistence type="inferred from homology"/>
<dbReference type="PANTHER" id="PTHR21327">
    <property type="entry name" value="GTP CYCLOHYDROLASE II-RELATED"/>
    <property type="match status" value="1"/>
</dbReference>
<dbReference type="NCBIfam" id="NF001591">
    <property type="entry name" value="PRK00393.1"/>
    <property type="match status" value="1"/>
</dbReference>
<feature type="domain" description="GTP cyclohydrolase II" evidence="21">
    <location>
        <begin position="203"/>
        <end position="364"/>
    </location>
</feature>
<feature type="binding site" evidence="19">
    <location>
        <position position="265"/>
    </location>
    <ligand>
        <name>GTP</name>
        <dbReference type="ChEBI" id="CHEBI:37565"/>
    </ligand>
</feature>
<keyword evidence="15 20" id="KW-0456">Lyase</keyword>
<keyword evidence="11 19" id="KW-0862">Zinc</keyword>
<evidence type="ECO:0000256" key="12">
    <source>
        <dbReference type="ARBA" id="ARBA00022842"/>
    </source>
</evidence>
<comment type="similarity">
    <text evidence="20">Belongs to the DHBP synthase family.</text>
</comment>
<evidence type="ECO:0000256" key="2">
    <source>
        <dbReference type="ARBA" id="ARBA00001936"/>
    </source>
</evidence>
<evidence type="ECO:0000259" key="21">
    <source>
        <dbReference type="Pfam" id="PF00925"/>
    </source>
</evidence>
<keyword evidence="8 20" id="KW-0479">Metal-binding</keyword>
<evidence type="ECO:0000313" key="22">
    <source>
        <dbReference type="EMBL" id="KSU49864.1"/>
    </source>
</evidence>
<dbReference type="AlphaFoldDB" id="A0A0V8GHV2"/>
<evidence type="ECO:0000256" key="3">
    <source>
        <dbReference type="ARBA" id="ARBA00002284"/>
    </source>
</evidence>
<evidence type="ECO:0000256" key="4">
    <source>
        <dbReference type="ARBA" id="ARBA00004853"/>
    </source>
</evidence>
<dbReference type="EMBL" id="LNQL01000001">
    <property type="protein sequence ID" value="KSU49864.1"/>
    <property type="molecule type" value="Genomic_DNA"/>
</dbReference>
<dbReference type="Gene3D" id="3.90.870.10">
    <property type="entry name" value="DHBP synthase"/>
    <property type="match status" value="1"/>
</dbReference>
<dbReference type="EC" id="4.1.99.12" evidence="20"/>
<keyword evidence="9 19" id="KW-0547">Nucleotide-binding</keyword>
<feature type="active site" description="Proton acceptor" evidence="19">
    <location>
        <position position="320"/>
    </location>
</feature>
<dbReference type="GO" id="GO:0003935">
    <property type="term" value="F:GTP cyclohydrolase II activity"/>
    <property type="evidence" value="ECO:0007669"/>
    <property type="project" value="UniProtKB-UniRule"/>
</dbReference>
<comment type="catalytic activity">
    <reaction evidence="18 19">
        <text>GTP + 4 H2O = 2,5-diamino-6-hydroxy-4-(5-phosphoribosylamino)-pyrimidine + formate + 2 phosphate + 3 H(+)</text>
        <dbReference type="Rhea" id="RHEA:23704"/>
        <dbReference type="ChEBI" id="CHEBI:15377"/>
        <dbReference type="ChEBI" id="CHEBI:15378"/>
        <dbReference type="ChEBI" id="CHEBI:15740"/>
        <dbReference type="ChEBI" id="CHEBI:37565"/>
        <dbReference type="ChEBI" id="CHEBI:43474"/>
        <dbReference type="ChEBI" id="CHEBI:58614"/>
        <dbReference type="EC" id="3.5.4.25"/>
    </reaction>
</comment>
<dbReference type="InterPro" id="IPR032677">
    <property type="entry name" value="GTP_cyclohydro_II"/>
</dbReference>
<evidence type="ECO:0000256" key="16">
    <source>
        <dbReference type="ARBA" id="ARBA00023268"/>
    </source>
</evidence>
<feature type="binding site" evidence="20">
    <location>
        <position position="141"/>
    </location>
    <ligand>
        <name>Mg(2+)</name>
        <dbReference type="ChEBI" id="CHEBI:18420"/>
        <label>2</label>
    </ligand>
</feature>
<evidence type="ECO:0000256" key="17">
    <source>
        <dbReference type="ARBA" id="ARBA00043932"/>
    </source>
</evidence>
<comment type="cofactor">
    <cofactor evidence="19">
        <name>Zn(2+)</name>
        <dbReference type="ChEBI" id="CHEBI:29105"/>
    </cofactor>
    <text evidence="19">Binds 1 zinc ion per subunit.</text>
</comment>
<comment type="cofactor">
    <cofactor evidence="20">
        <name>Mg(2+)</name>
        <dbReference type="ChEBI" id="CHEBI:18420"/>
    </cofactor>
    <cofactor evidence="20">
        <name>Mn(2+)</name>
        <dbReference type="ChEBI" id="CHEBI:29035"/>
    </cofactor>
    <text evidence="20">Binds 2 divalent metal cations per subunit. Magnesium or manganese.</text>
</comment>
<keyword evidence="14 20" id="KW-0464">Manganese</keyword>
<dbReference type="Pfam" id="PF00925">
    <property type="entry name" value="GTP_cyclohydro2"/>
    <property type="match status" value="1"/>
</dbReference>
<keyword evidence="12 20" id="KW-0460">Magnesium</keyword>
<dbReference type="Pfam" id="PF00926">
    <property type="entry name" value="DHBP_synthase"/>
    <property type="match status" value="1"/>
</dbReference>
<dbReference type="UniPathway" id="UPA00275">
    <property type="reaction ID" value="UER00399"/>
</dbReference>
<dbReference type="SUPFAM" id="SSF142695">
    <property type="entry name" value="RibA-like"/>
    <property type="match status" value="1"/>
</dbReference>
<feature type="binding site" evidence="19">
    <location>
        <position position="343"/>
    </location>
    <ligand>
        <name>GTP</name>
        <dbReference type="ChEBI" id="CHEBI:37565"/>
    </ligand>
</feature>
<dbReference type="GO" id="GO:0030145">
    <property type="term" value="F:manganese ion binding"/>
    <property type="evidence" value="ECO:0007669"/>
    <property type="project" value="UniProtKB-UniRule"/>
</dbReference>
<dbReference type="SUPFAM" id="SSF55821">
    <property type="entry name" value="YrdC/RibB"/>
    <property type="match status" value="1"/>
</dbReference>
<dbReference type="NCBIfam" id="TIGR00506">
    <property type="entry name" value="ribB"/>
    <property type="match status" value="1"/>
</dbReference>
<comment type="function">
    <text evidence="3 20">Catalyzes the conversion of D-ribulose 5-phosphate to formate and 3,4-dihydroxy-2-butanone 4-phosphate.</text>
</comment>
<evidence type="ECO:0000256" key="15">
    <source>
        <dbReference type="ARBA" id="ARBA00023239"/>
    </source>
</evidence>
<protein>
    <recommendedName>
        <fullName evidence="19 20">Multifunctional fusion protein</fullName>
    </recommendedName>
    <domain>
        <recommendedName>
            <fullName evidence="19">GTP cyclohydrolase-2</fullName>
            <ecNumber evidence="19">3.5.4.25</ecNumber>
        </recommendedName>
        <alternativeName>
            <fullName evidence="19">GTP cyclohydrolase II</fullName>
        </alternativeName>
    </domain>
    <domain>
        <recommendedName>
            <fullName evidence="20">3,4-dihydroxy-2-butanone 4-phosphate synthase</fullName>
            <shortName evidence="20">DHBP synthase</shortName>
            <ecNumber evidence="20">4.1.99.12</ecNumber>
        </recommendedName>
    </domain>
</protein>
<dbReference type="OrthoDB" id="9793111at2"/>
<feature type="binding site" evidence="19">
    <location>
        <position position="260"/>
    </location>
    <ligand>
        <name>Zn(2+)</name>
        <dbReference type="ChEBI" id="CHEBI:29105"/>
        <note>catalytic</note>
    </ligand>
</feature>
<evidence type="ECO:0000256" key="19">
    <source>
        <dbReference type="HAMAP-Rule" id="MF_00179"/>
    </source>
</evidence>
<feature type="binding site" evidence="20">
    <location>
        <begin position="138"/>
        <end position="142"/>
    </location>
    <ligand>
        <name>D-ribulose 5-phosphate</name>
        <dbReference type="ChEBI" id="CHEBI:58121"/>
    </ligand>
</feature>
<organism evidence="22 23">
    <name type="scientific">Exiguobacterium indicum</name>
    <dbReference type="NCBI Taxonomy" id="296995"/>
    <lineage>
        <taxon>Bacteria</taxon>
        <taxon>Bacillati</taxon>
        <taxon>Bacillota</taxon>
        <taxon>Bacilli</taxon>
        <taxon>Bacillales</taxon>
        <taxon>Bacillales Family XII. Incertae Sedis</taxon>
        <taxon>Exiguobacterium</taxon>
    </lineage>
</organism>
<evidence type="ECO:0000256" key="7">
    <source>
        <dbReference type="ARBA" id="ARBA00022619"/>
    </source>
</evidence>
<keyword evidence="7 20" id="KW-0686">Riboflavin biosynthesis</keyword>
<feature type="binding site" evidence="20">
    <location>
        <position position="33"/>
    </location>
    <ligand>
        <name>D-ribulose 5-phosphate</name>
        <dbReference type="ChEBI" id="CHEBI:58121"/>
    </ligand>
</feature>
<sequence>MNGFDLIEDAIEDLKNGRPIIVCDDEDRENEGDLVMLAEHATPENINFMITHGKGLVCVPVSPRIAQRLELAPMTANNTDPHGTAFTLSIDHEEAKTGISAEERSLTIQRMLTDGPERFKRPGHIFPLIAKEGGVRERRGHTEAGVDLARLAGSDEIAVICEIIKEDGTMARVDDLLLYKEEHDLKLITIEALVAYLERPLTREAEVLLPTTFGAFRMIGYTTQDEKEHVAVLSGEAQDGMLVRLHSECLTGDVFGSKRCDCGPQLDAALERIEREGGAVLYLRQEGRGIGLMAKLKAYELQEQGLDTVEANHALGYPTDMRDYTVAANMLRDLGVTKIRLMTNNPDKQRVLEQEGIEIIERVPHQVPAEPENQRYLKTKQTKLGHWLNIQGGHTS</sequence>
<dbReference type="NCBIfam" id="TIGR00505">
    <property type="entry name" value="ribA"/>
    <property type="match status" value="1"/>
</dbReference>
<dbReference type="InterPro" id="IPR000926">
    <property type="entry name" value="RibA"/>
</dbReference>
<evidence type="ECO:0000256" key="5">
    <source>
        <dbReference type="ARBA" id="ARBA00004904"/>
    </source>
</evidence>
<feature type="active site" description="Nucleophile" evidence="19">
    <location>
        <position position="322"/>
    </location>
</feature>
<feature type="binding site" evidence="19">
    <location>
        <position position="308"/>
    </location>
    <ligand>
        <name>GTP</name>
        <dbReference type="ChEBI" id="CHEBI:37565"/>
    </ligand>
</feature>
<feature type="site" description="Essential for catalytic activity" evidence="20">
    <location>
        <position position="162"/>
    </location>
</feature>
<keyword evidence="13 19" id="KW-0342">GTP-binding</keyword>
<dbReference type="InterPro" id="IPR000422">
    <property type="entry name" value="DHBP_synthase_RibB"/>
</dbReference>
<dbReference type="Proteomes" id="UP000053797">
    <property type="component" value="Unassembled WGS sequence"/>
</dbReference>
<comment type="caution">
    <text evidence="22">The sequence shown here is derived from an EMBL/GenBank/DDBJ whole genome shotgun (WGS) entry which is preliminary data.</text>
</comment>
<feature type="binding site" evidence="20">
    <location>
        <begin position="28"/>
        <end position="29"/>
    </location>
    <ligand>
        <name>D-ribulose 5-phosphate</name>
        <dbReference type="ChEBI" id="CHEBI:58121"/>
    </ligand>
</feature>
<comment type="similarity">
    <text evidence="6">In the N-terminal section; belongs to the DHBP synthase family.</text>
</comment>
<comment type="function">
    <text evidence="17 19">Catalyzes the conversion of GTP to 2,5-diamino-6-ribosylamino-4(3H)-pyrimidinone 5'-phosphate (DARP), formate and pyrophosphate.</text>
</comment>
<dbReference type="Gene3D" id="3.40.50.10990">
    <property type="entry name" value="GTP cyclohydrolase II"/>
    <property type="match status" value="1"/>
</dbReference>
<feature type="binding site" evidence="19">
    <location>
        <position position="262"/>
    </location>
    <ligand>
        <name>Zn(2+)</name>
        <dbReference type="ChEBI" id="CHEBI:29105"/>
        <note>catalytic</note>
    </ligand>
</feature>
<comment type="pathway">
    <text evidence="4 19">Cofactor biosynthesis; riboflavin biosynthesis; 5-amino-6-(D-ribitylamino)uracil from GTP: step 1/4.</text>
</comment>
<comment type="subunit">
    <text evidence="20">Homodimer.</text>
</comment>
<evidence type="ECO:0000256" key="6">
    <source>
        <dbReference type="ARBA" id="ARBA00005520"/>
    </source>
</evidence>
<evidence type="ECO:0000256" key="1">
    <source>
        <dbReference type="ARBA" id="ARBA00000141"/>
    </source>
</evidence>
<dbReference type="GO" id="GO:0009231">
    <property type="term" value="P:riboflavin biosynthetic process"/>
    <property type="evidence" value="ECO:0007669"/>
    <property type="project" value="UniProtKB-UniRule"/>
</dbReference>
<dbReference type="GO" id="GO:0008686">
    <property type="term" value="F:3,4-dihydroxy-2-butanone-4-phosphate synthase activity"/>
    <property type="evidence" value="ECO:0007669"/>
    <property type="project" value="UniProtKB-UniRule"/>
</dbReference>
<name>A0A0V8GHV2_9BACL</name>
<dbReference type="GO" id="GO:0005829">
    <property type="term" value="C:cytosol"/>
    <property type="evidence" value="ECO:0007669"/>
    <property type="project" value="TreeGrafter"/>
</dbReference>
<feature type="binding site" evidence="19">
    <location>
        <position position="249"/>
    </location>
    <ligand>
        <name>Zn(2+)</name>
        <dbReference type="ChEBI" id="CHEBI:29105"/>
        <note>catalytic</note>
    </ligand>
</feature>
<gene>
    <name evidence="19" type="primary">ribA</name>
    <name evidence="20" type="synonym">ribB</name>
    <name evidence="22" type="ORF">AS033_00415</name>
</gene>
<evidence type="ECO:0000256" key="20">
    <source>
        <dbReference type="HAMAP-Rule" id="MF_00180"/>
    </source>
</evidence>
<evidence type="ECO:0000256" key="11">
    <source>
        <dbReference type="ARBA" id="ARBA00022833"/>
    </source>
</evidence>
<feature type="binding site" evidence="19">
    <location>
        <begin position="286"/>
        <end position="288"/>
    </location>
    <ligand>
        <name>GTP</name>
        <dbReference type="ChEBI" id="CHEBI:37565"/>
    </ligand>
</feature>
<dbReference type="FunFam" id="3.40.50.10990:FF:000001">
    <property type="entry name" value="Riboflavin biosynthesis protein RibBA"/>
    <property type="match status" value="1"/>
</dbReference>
<dbReference type="EC" id="3.5.4.25" evidence="19"/>
<evidence type="ECO:0000256" key="18">
    <source>
        <dbReference type="ARBA" id="ARBA00049295"/>
    </source>
</evidence>
<dbReference type="RefSeq" id="WP_058264516.1">
    <property type="nucleotide sequence ID" value="NZ_FMYN01000001.1"/>
</dbReference>
<evidence type="ECO:0000256" key="13">
    <source>
        <dbReference type="ARBA" id="ARBA00023134"/>
    </source>
</evidence>
<comment type="pathway">
    <text evidence="5 20">Cofactor biosynthesis; riboflavin biosynthesis; 2-hydroxy-3-oxobutyl phosphate from D-ribulose 5-phosphate: step 1/1.</text>
</comment>
<keyword evidence="10 19" id="KW-0378">Hydrolase</keyword>
<evidence type="ECO:0000256" key="10">
    <source>
        <dbReference type="ARBA" id="ARBA00022801"/>
    </source>
</evidence>
<evidence type="ECO:0000313" key="23">
    <source>
        <dbReference type="Proteomes" id="UP000053797"/>
    </source>
</evidence>
<feature type="binding site" evidence="20">
    <location>
        <position position="29"/>
    </location>
    <ligand>
        <name>Mg(2+)</name>
        <dbReference type="ChEBI" id="CHEBI:18420"/>
        <label>2</label>
    </ligand>
</feature>
<feature type="binding site" evidence="19">
    <location>
        <begin position="244"/>
        <end position="248"/>
    </location>
    <ligand>
        <name>GTP</name>
        <dbReference type="ChEBI" id="CHEBI:37565"/>
    </ligand>
</feature>
<keyword evidence="16" id="KW-0511">Multifunctional enzyme</keyword>
<accession>A0A0V8GHV2</accession>
<comment type="catalytic activity">
    <reaction evidence="1 20">
        <text>D-ribulose 5-phosphate = (2S)-2-hydroxy-3-oxobutyl phosphate + formate + H(+)</text>
        <dbReference type="Rhea" id="RHEA:18457"/>
        <dbReference type="ChEBI" id="CHEBI:15378"/>
        <dbReference type="ChEBI" id="CHEBI:15740"/>
        <dbReference type="ChEBI" id="CHEBI:58121"/>
        <dbReference type="ChEBI" id="CHEBI:58830"/>
        <dbReference type="EC" id="4.1.99.12"/>
    </reaction>
</comment>
<feature type="site" description="Essential for catalytic activity" evidence="20">
    <location>
        <position position="124"/>
    </location>
</feature>
<dbReference type="HAMAP" id="MF_00179">
    <property type="entry name" value="RibA"/>
    <property type="match status" value="1"/>
</dbReference>
<dbReference type="GO" id="GO:0008270">
    <property type="term" value="F:zinc ion binding"/>
    <property type="evidence" value="ECO:0007669"/>
    <property type="project" value="UniProtKB-UniRule"/>
</dbReference>
<dbReference type="GO" id="GO:0000287">
    <property type="term" value="F:magnesium ion binding"/>
    <property type="evidence" value="ECO:0007669"/>
    <property type="project" value="UniProtKB-UniRule"/>
</dbReference>
<dbReference type="InterPro" id="IPR017945">
    <property type="entry name" value="DHBP_synth_RibB-like_a/b_dom"/>
</dbReference>
<dbReference type="PANTHER" id="PTHR21327:SF18">
    <property type="entry name" value="3,4-DIHYDROXY-2-BUTANONE 4-PHOSPHATE SYNTHASE"/>
    <property type="match status" value="1"/>
</dbReference>
<reference evidence="22 23" key="1">
    <citation type="journal article" date="2015" name="Int. J. Syst. Evol. Microbiol.">
        <title>Exiguobacterium enclense sp. nov., isolated from sediment.</title>
        <authorList>
            <person name="Dastager S.G."/>
            <person name="Mawlankar R."/>
            <person name="Sonalkar V.V."/>
            <person name="Thorat M.N."/>
            <person name="Mual P."/>
            <person name="Verma A."/>
            <person name="Krishnamurthi S."/>
            <person name="Tang S.K."/>
            <person name="Li W.J."/>
        </authorList>
    </citation>
    <scope>NUCLEOTIDE SEQUENCE [LARGE SCALE GENOMIC DNA]</scope>
    <source>
        <strain evidence="22 23">NIO-1109</strain>
    </source>
</reference>
<feature type="binding site" evidence="20">
    <location>
        <position position="29"/>
    </location>
    <ligand>
        <name>Mg(2+)</name>
        <dbReference type="ChEBI" id="CHEBI:18420"/>
        <label>1</label>
    </ligand>
</feature>
<dbReference type="CDD" id="cd00641">
    <property type="entry name" value="GTP_cyclohydro2"/>
    <property type="match status" value="1"/>
</dbReference>
<dbReference type="InterPro" id="IPR036144">
    <property type="entry name" value="RibA-like_sf"/>
</dbReference>
<dbReference type="HAMAP" id="MF_00180">
    <property type="entry name" value="RibB"/>
    <property type="match status" value="1"/>
</dbReference>
<comment type="cofactor">
    <cofactor evidence="2">
        <name>Mn(2+)</name>
        <dbReference type="ChEBI" id="CHEBI:29035"/>
    </cofactor>
</comment>
<feature type="binding site" evidence="19">
    <location>
        <position position="348"/>
    </location>
    <ligand>
        <name>GTP</name>
        <dbReference type="ChEBI" id="CHEBI:37565"/>
    </ligand>
</feature>